<evidence type="ECO:0000313" key="1">
    <source>
        <dbReference type="EMBL" id="EXZ75659.1"/>
    </source>
</evidence>
<dbReference type="Proteomes" id="UP000020938">
    <property type="component" value="Unassembled WGS sequence"/>
</dbReference>
<reference evidence="1 2" key="1">
    <citation type="submission" date="2014-02" db="EMBL/GenBank/DDBJ databases">
        <authorList>
            <person name="Sears C."/>
            <person name="Carroll K."/>
            <person name="Sack B.R."/>
            <person name="Qadri F."/>
            <person name="Myers L.L."/>
            <person name="Chung G.-T."/>
            <person name="Escheverria P."/>
            <person name="Fraser C.M."/>
            <person name="Sadzewicz L."/>
            <person name="Shefchek K.A."/>
            <person name="Tallon L."/>
            <person name="Das S.P."/>
            <person name="Daugherty S."/>
            <person name="Mongodin E.F."/>
        </authorList>
    </citation>
    <scope>NUCLEOTIDE SEQUENCE [LARGE SCALE GENOMIC DNA]</scope>
    <source>
        <strain evidence="1 2">3976T8</strain>
    </source>
</reference>
<evidence type="ECO:0000313" key="2">
    <source>
        <dbReference type="Proteomes" id="UP000020938"/>
    </source>
</evidence>
<protein>
    <submittedName>
        <fullName evidence="1">Uncharacterized protein</fullName>
    </submittedName>
</protein>
<dbReference type="EMBL" id="JGDS01000015">
    <property type="protein sequence ID" value="EXZ75659.1"/>
    <property type="molecule type" value="Genomic_DNA"/>
</dbReference>
<dbReference type="AlphaFoldDB" id="A0A016CWH7"/>
<proteinExistence type="predicted"/>
<gene>
    <name evidence="1" type="ORF">M123_4775</name>
</gene>
<accession>A0A016CWH7</accession>
<sequence length="41" mass="4820">MIIRYIIIISYFPSFLKKSLLFVIFVTQNVTGNENFVTFAM</sequence>
<organism evidence="1 2">
    <name type="scientific">Bacteroides fragilis str. 3976T8</name>
    <dbReference type="NCBI Taxonomy" id="1339314"/>
    <lineage>
        <taxon>Bacteria</taxon>
        <taxon>Pseudomonadati</taxon>
        <taxon>Bacteroidota</taxon>
        <taxon>Bacteroidia</taxon>
        <taxon>Bacteroidales</taxon>
        <taxon>Bacteroidaceae</taxon>
        <taxon>Bacteroides</taxon>
    </lineage>
</organism>
<comment type="caution">
    <text evidence="1">The sequence shown here is derived from an EMBL/GenBank/DDBJ whole genome shotgun (WGS) entry which is preliminary data.</text>
</comment>
<name>A0A016CWH7_BACFG</name>